<dbReference type="AlphaFoldDB" id="A0A0E0HZU9"/>
<feature type="compositionally biased region" description="Low complexity" evidence="7">
    <location>
        <begin position="138"/>
        <end position="157"/>
    </location>
</feature>
<dbReference type="STRING" id="4536.A0A0E0HZU9"/>
<keyword evidence="2" id="KW-0433">Leucine-rich repeat</keyword>
<dbReference type="PANTHER" id="PTHR23155">
    <property type="entry name" value="DISEASE RESISTANCE PROTEIN RP"/>
    <property type="match status" value="1"/>
</dbReference>
<feature type="domain" description="Disease resistance R13L4/SHOC-2-like LRR" evidence="10">
    <location>
        <begin position="470"/>
        <end position="823"/>
    </location>
</feature>
<dbReference type="eggNOG" id="KOG4658">
    <property type="taxonomic scope" value="Eukaryota"/>
</dbReference>
<dbReference type="PANTHER" id="PTHR23155:SF1230">
    <property type="entry name" value="OS09G0517200 PROTEIN"/>
    <property type="match status" value="1"/>
</dbReference>
<dbReference type="GO" id="GO:0043531">
    <property type="term" value="F:ADP binding"/>
    <property type="evidence" value="ECO:0007669"/>
    <property type="project" value="InterPro"/>
</dbReference>
<dbReference type="Gramene" id="ONIVA07G10460.1">
    <property type="protein sequence ID" value="ONIVA07G10460.1"/>
    <property type="gene ID" value="ONIVA07G10460"/>
</dbReference>
<dbReference type="Pfam" id="PF00931">
    <property type="entry name" value="NB-ARC"/>
    <property type="match status" value="1"/>
</dbReference>
<feature type="region of interest" description="Disordered" evidence="7">
    <location>
        <begin position="818"/>
        <end position="872"/>
    </location>
</feature>
<feature type="compositionally biased region" description="Basic and acidic residues" evidence="7">
    <location>
        <begin position="855"/>
        <end position="864"/>
    </location>
</feature>
<dbReference type="Pfam" id="PF23598">
    <property type="entry name" value="LRR_14"/>
    <property type="match status" value="1"/>
</dbReference>
<evidence type="ECO:0000256" key="4">
    <source>
        <dbReference type="ARBA" id="ARBA00022741"/>
    </source>
</evidence>
<dbReference type="GO" id="GO:0098542">
    <property type="term" value="P:defense response to other organism"/>
    <property type="evidence" value="ECO:0007669"/>
    <property type="project" value="TreeGrafter"/>
</dbReference>
<dbReference type="Pfam" id="PF18052">
    <property type="entry name" value="Rx_N"/>
    <property type="match status" value="1"/>
</dbReference>
<evidence type="ECO:0000256" key="3">
    <source>
        <dbReference type="ARBA" id="ARBA00022737"/>
    </source>
</evidence>
<dbReference type="InterPro" id="IPR055414">
    <property type="entry name" value="LRR_R13L4/SHOC2-like"/>
</dbReference>
<keyword evidence="4" id="KW-0547">Nucleotide-binding</keyword>
<evidence type="ECO:0008006" key="13">
    <source>
        <dbReference type="Google" id="ProtNLM"/>
    </source>
</evidence>
<reference evidence="11" key="2">
    <citation type="submission" date="2018-04" db="EMBL/GenBank/DDBJ databases">
        <title>OnivRS2 (Oryza nivara Reference Sequence Version 2).</title>
        <authorList>
            <person name="Zhang J."/>
            <person name="Kudrna D."/>
            <person name="Lee S."/>
            <person name="Talag J."/>
            <person name="Rajasekar S."/>
            <person name="Welchert J."/>
            <person name="Hsing Y.-I."/>
            <person name="Wing R.A."/>
        </authorList>
    </citation>
    <scope>NUCLEOTIDE SEQUENCE [LARGE SCALE GENOMIC DNA]</scope>
    <source>
        <strain evidence="11">SL10</strain>
    </source>
</reference>
<dbReference type="EnsemblPlants" id="ONIVA07G10460.1">
    <property type="protein sequence ID" value="ONIVA07G10460.1"/>
    <property type="gene ID" value="ONIVA07G10460"/>
</dbReference>
<evidence type="ECO:0000313" key="11">
    <source>
        <dbReference type="EnsemblPlants" id="ONIVA07G10460.1"/>
    </source>
</evidence>
<feature type="domain" description="Disease resistance N-terminal" evidence="9">
    <location>
        <begin position="20"/>
        <end position="98"/>
    </location>
</feature>
<dbReference type="InterPro" id="IPR027417">
    <property type="entry name" value="P-loop_NTPase"/>
</dbReference>
<dbReference type="InterPro" id="IPR002182">
    <property type="entry name" value="NB-ARC"/>
</dbReference>
<keyword evidence="5" id="KW-0611">Plant defense</keyword>
<sequence>MEASLICQHINHALKKMLCLLSLIEQKYKVHKGLKEDIEYLDRELGLIACTIGDEQRAPSPSHHTRPTWEHLTEDLRDLGFEIEDCIDRLLYCSARVGQDNILKRAVNFLFPITLRFADDIRRLKKKTEQALEGWKNDSQPSAMDDDPSSSSSSSRSGPHILRDELEGIDAPLKEIIELLDLEEATPAEQPGKLKVISIVGSGGVGKTVLAREAFDSDIGKLFTGPRAWVSAADSDAQDVLRAILQELKVEPVDSDVSRQLRARLDHERYFIVIDDMRKELWCTLRSAFPSNSGYSSRIIVTTSIHSVAKACSSGELDHVYTMATLGDYYSKKLFSRKARCSEHNLEEIVKKCDGLPLALDSIAQFMRNWGLPQEEAQLKLTAQDVATWNFDMLVDRNIVRPIDVSNSDKVKTCQAYGMMLEFILHKSASQRFMTTTTCQEVLKPKHIRRISIHCGGLTNWSLGSDLSFVRSLIIFGEVGQHIMNFQRCYLLRLLDLEECNDLNDTHLQHICNLLLLKYLSLGRTITTLPREIAKLQFLETLDVRRTQVNILPIEVIMLPCLIHLFGKFEHIDRLRQTAKLEKFLSQESKLQTLAGFFVNSMEGSLQIAKLLSHMKKLRKVKLWRDSTASGTDMDHFHRAIENFIRDDKQANNGFRSLSLHFDNCPEDLPDRLEAPCYLTSLKLYGQLHKLPDFVGFLHDLKELCLSVTELKAGLLSTRVALRNLLYLKLMADHIEEVKNFDICFPSLLRLCLKLDRWTHLQIKMDLPQLVSLQLLCEGLDGLSGINIQCLKSVKEIILDSRVREDIKECWKNAAKQHPNRPKVEMVGAMETETGTNSQSPNQEGSSSSSSAGNKRKEHEELDNICKSPRRN</sequence>
<dbReference type="Gene3D" id="3.80.10.10">
    <property type="entry name" value="Ribonuclease Inhibitor"/>
    <property type="match status" value="1"/>
</dbReference>
<protein>
    <recommendedName>
        <fullName evidence="13">NB-ARC domain-containing protein</fullName>
    </recommendedName>
</protein>
<feature type="region of interest" description="Disordered" evidence="7">
    <location>
        <begin position="131"/>
        <end position="161"/>
    </location>
</feature>
<feature type="compositionally biased region" description="Polar residues" evidence="7">
    <location>
        <begin position="833"/>
        <end position="845"/>
    </location>
</feature>
<dbReference type="InterPro" id="IPR044974">
    <property type="entry name" value="Disease_R_plants"/>
</dbReference>
<evidence type="ECO:0000259" key="9">
    <source>
        <dbReference type="Pfam" id="PF18052"/>
    </source>
</evidence>
<dbReference type="InterPro" id="IPR041118">
    <property type="entry name" value="Rx_N"/>
</dbReference>
<dbReference type="SUPFAM" id="SSF52058">
    <property type="entry name" value="L domain-like"/>
    <property type="match status" value="1"/>
</dbReference>
<dbReference type="InterPro" id="IPR042197">
    <property type="entry name" value="Apaf_helical"/>
</dbReference>
<dbReference type="PRINTS" id="PR00364">
    <property type="entry name" value="DISEASERSIST"/>
</dbReference>
<dbReference type="Gene3D" id="1.20.5.4130">
    <property type="match status" value="1"/>
</dbReference>
<name>A0A0E0HZU9_ORYNI</name>
<evidence type="ECO:0000259" key="8">
    <source>
        <dbReference type="Pfam" id="PF00931"/>
    </source>
</evidence>
<evidence type="ECO:0000256" key="2">
    <source>
        <dbReference type="ARBA" id="ARBA00022614"/>
    </source>
</evidence>
<dbReference type="Gene3D" id="3.40.50.300">
    <property type="entry name" value="P-loop containing nucleotide triphosphate hydrolases"/>
    <property type="match status" value="1"/>
</dbReference>
<accession>A0A0E0HZU9</accession>
<proteinExistence type="inferred from homology"/>
<dbReference type="Proteomes" id="UP000006591">
    <property type="component" value="Chromosome 7"/>
</dbReference>
<dbReference type="HOGENOM" id="CLU_000837_25_2_1"/>
<dbReference type="SUPFAM" id="SSF52540">
    <property type="entry name" value="P-loop containing nucleoside triphosphate hydrolases"/>
    <property type="match status" value="1"/>
</dbReference>
<feature type="domain" description="NB-ARC" evidence="8">
    <location>
        <begin position="193"/>
        <end position="339"/>
    </location>
</feature>
<evidence type="ECO:0000256" key="7">
    <source>
        <dbReference type="SAM" id="MobiDB-lite"/>
    </source>
</evidence>
<keyword evidence="12" id="KW-1185">Reference proteome</keyword>
<dbReference type="OMA" id="AGHAICY"/>
<comment type="similarity">
    <text evidence="1">Belongs to the disease resistance NB-LRR family.</text>
</comment>
<reference evidence="11" key="1">
    <citation type="submission" date="2015-04" db="UniProtKB">
        <authorList>
            <consortium name="EnsemblPlants"/>
        </authorList>
    </citation>
    <scope>IDENTIFICATION</scope>
    <source>
        <strain evidence="11">SL10</strain>
    </source>
</reference>
<evidence type="ECO:0000256" key="5">
    <source>
        <dbReference type="ARBA" id="ARBA00022821"/>
    </source>
</evidence>
<dbReference type="Gene3D" id="1.10.8.430">
    <property type="entry name" value="Helical domain of apoptotic protease-activating factors"/>
    <property type="match status" value="1"/>
</dbReference>
<keyword evidence="3" id="KW-0677">Repeat</keyword>
<evidence type="ECO:0000256" key="6">
    <source>
        <dbReference type="ARBA" id="ARBA00023054"/>
    </source>
</evidence>
<evidence type="ECO:0000256" key="1">
    <source>
        <dbReference type="ARBA" id="ARBA00008894"/>
    </source>
</evidence>
<dbReference type="InterPro" id="IPR032675">
    <property type="entry name" value="LRR_dom_sf"/>
</dbReference>
<evidence type="ECO:0000259" key="10">
    <source>
        <dbReference type="Pfam" id="PF23598"/>
    </source>
</evidence>
<organism evidence="11">
    <name type="scientific">Oryza nivara</name>
    <name type="common">Indian wild rice</name>
    <name type="synonym">Oryza sativa f. spontanea</name>
    <dbReference type="NCBI Taxonomy" id="4536"/>
    <lineage>
        <taxon>Eukaryota</taxon>
        <taxon>Viridiplantae</taxon>
        <taxon>Streptophyta</taxon>
        <taxon>Embryophyta</taxon>
        <taxon>Tracheophyta</taxon>
        <taxon>Spermatophyta</taxon>
        <taxon>Magnoliopsida</taxon>
        <taxon>Liliopsida</taxon>
        <taxon>Poales</taxon>
        <taxon>Poaceae</taxon>
        <taxon>BOP clade</taxon>
        <taxon>Oryzoideae</taxon>
        <taxon>Oryzeae</taxon>
        <taxon>Oryzinae</taxon>
        <taxon>Oryza</taxon>
    </lineage>
</organism>
<keyword evidence="6" id="KW-0175">Coiled coil</keyword>
<evidence type="ECO:0000313" key="12">
    <source>
        <dbReference type="Proteomes" id="UP000006591"/>
    </source>
</evidence>